<reference evidence="9" key="1">
    <citation type="submission" date="2018-08" db="EMBL/GenBank/DDBJ databases">
        <title>A genome reference for cultivated species of the human gut microbiota.</title>
        <authorList>
            <person name="Zou Y."/>
            <person name="Xue W."/>
            <person name="Luo G."/>
        </authorList>
    </citation>
    <scope>NUCLEOTIDE SEQUENCE [LARGE SCALE GENOMIC DNA]</scope>
    <source>
        <strain evidence="9">TF05-5AC</strain>
    </source>
</reference>
<keyword evidence="6" id="KW-0326">Glycosidase</keyword>
<evidence type="ECO:0000313" key="10">
    <source>
        <dbReference type="Proteomes" id="UP000260812"/>
    </source>
</evidence>
<evidence type="ECO:0000313" key="9">
    <source>
        <dbReference type="EMBL" id="RGE55826.1"/>
    </source>
</evidence>
<feature type="domain" description="Glycoside hydrolase family 29 N-terminal" evidence="8">
    <location>
        <begin position="9"/>
        <end position="314"/>
    </location>
</feature>
<keyword evidence="10" id="KW-1185">Reference proteome</keyword>
<dbReference type="GO" id="GO:0006004">
    <property type="term" value="P:fucose metabolic process"/>
    <property type="evidence" value="ECO:0007669"/>
    <property type="project" value="InterPro"/>
</dbReference>
<dbReference type="PANTHER" id="PTHR10030:SF37">
    <property type="entry name" value="ALPHA-L-FUCOSIDASE-RELATED"/>
    <property type="match status" value="1"/>
</dbReference>
<keyword evidence="5" id="KW-0378">Hydrolase</keyword>
<comment type="caution">
    <text evidence="9">The sequence shown here is derived from an EMBL/GenBank/DDBJ whole genome shotgun (WGS) entry which is preliminary data.</text>
</comment>
<dbReference type="AlphaFoldDB" id="A0A3E3HVH9"/>
<accession>A0A3E3HVH9</accession>
<feature type="site" description="May be important for catalysis" evidence="7">
    <location>
        <position position="243"/>
    </location>
</feature>
<protein>
    <recommendedName>
        <fullName evidence="3">alpha-L-fucosidase</fullName>
        <ecNumber evidence="3">3.2.1.51</ecNumber>
    </recommendedName>
</protein>
<dbReference type="GO" id="GO:0004560">
    <property type="term" value="F:alpha-L-fucosidase activity"/>
    <property type="evidence" value="ECO:0007669"/>
    <property type="project" value="InterPro"/>
</dbReference>
<name>A0A3E3HVH9_9FIRM</name>
<evidence type="ECO:0000256" key="2">
    <source>
        <dbReference type="ARBA" id="ARBA00007951"/>
    </source>
</evidence>
<dbReference type="EMBL" id="QVLV01000036">
    <property type="protein sequence ID" value="RGE55826.1"/>
    <property type="molecule type" value="Genomic_DNA"/>
</dbReference>
<dbReference type="PRINTS" id="PR00741">
    <property type="entry name" value="GLHYDRLASE29"/>
</dbReference>
<dbReference type="InterPro" id="IPR016286">
    <property type="entry name" value="FUC_metazoa-typ"/>
</dbReference>
<evidence type="ECO:0000256" key="5">
    <source>
        <dbReference type="ARBA" id="ARBA00022801"/>
    </source>
</evidence>
<evidence type="ECO:0000256" key="1">
    <source>
        <dbReference type="ARBA" id="ARBA00004071"/>
    </source>
</evidence>
<dbReference type="Gene3D" id="3.20.20.80">
    <property type="entry name" value="Glycosidases"/>
    <property type="match status" value="1"/>
</dbReference>
<dbReference type="Proteomes" id="UP000260812">
    <property type="component" value="Unassembled WGS sequence"/>
</dbReference>
<evidence type="ECO:0000256" key="7">
    <source>
        <dbReference type="PIRSR" id="PIRSR001092-1"/>
    </source>
</evidence>
<evidence type="ECO:0000256" key="6">
    <source>
        <dbReference type="ARBA" id="ARBA00023295"/>
    </source>
</evidence>
<dbReference type="InterPro" id="IPR000933">
    <property type="entry name" value="Glyco_hydro_29"/>
</dbReference>
<evidence type="ECO:0000259" key="8">
    <source>
        <dbReference type="Pfam" id="PF01120"/>
    </source>
</evidence>
<sequence length="445" mass="52089">MCTKIPICKEEYEKNIAETREQRMGWWREARFGMFIHYGLYSTKGTHEWAMAYENYTQEEYREFLKNMTFDASMPEKWVRTAKKAGMKYIVLTTRHHEGFSLWDSKANPYNSVNCGPGVDIVRLFVDACRKEGIRIGFYFSLMDWIHPDAWKCAVDAQARLRFTEYLQGMLKELMTQYGKIDILWYDISRPMVSWEGWDSLRMNQMVRELQPDIIINNRSKLEEDFGTPEEKIDAEKGDWEACMTFNGISWGYIDSDSCVPYSYNAHEIIRMLCKVTAEGGNLLLNVGPKPDGSLPDEVMKPLETVGAWLAKNGSAVYGRKKPTVVYRTNGLCSATQDGNKVYLWNWIWPKEKELRLGGFMTVLKQVKVLGTEIQVEFDQNEHYIRLKNLSEKNRDPLLSITVFELEFEEEPEYARAFLYPQLHLGKVYTDKIRELRDKLKEKEI</sequence>
<dbReference type="RefSeq" id="WP_117545852.1">
    <property type="nucleotide sequence ID" value="NZ_JBKUNB010000017.1"/>
</dbReference>
<dbReference type="InterPro" id="IPR057739">
    <property type="entry name" value="Glyco_hydro_29_N"/>
</dbReference>
<dbReference type="EC" id="3.2.1.51" evidence="3"/>
<dbReference type="Pfam" id="PF01120">
    <property type="entry name" value="Alpha_L_fucos"/>
    <property type="match status" value="1"/>
</dbReference>
<dbReference type="GO" id="GO:0005764">
    <property type="term" value="C:lysosome"/>
    <property type="evidence" value="ECO:0007669"/>
    <property type="project" value="TreeGrafter"/>
</dbReference>
<gene>
    <name evidence="9" type="ORF">DXC51_27520</name>
</gene>
<dbReference type="GO" id="GO:0016139">
    <property type="term" value="P:glycoside catabolic process"/>
    <property type="evidence" value="ECO:0007669"/>
    <property type="project" value="TreeGrafter"/>
</dbReference>
<evidence type="ECO:0000256" key="4">
    <source>
        <dbReference type="ARBA" id="ARBA00022729"/>
    </source>
</evidence>
<dbReference type="SMART" id="SM00812">
    <property type="entry name" value="Alpha_L_fucos"/>
    <property type="match status" value="1"/>
</dbReference>
<dbReference type="PIRSF" id="PIRSF001092">
    <property type="entry name" value="Alpha-L-fucosidase"/>
    <property type="match status" value="1"/>
</dbReference>
<comment type="function">
    <text evidence="1">Alpha-L-fucosidase is responsible for hydrolyzing the alpha-1,6-linked fucose joined to the reducing-end N-acetylglucosamine of the carbohydrate moieties of glycoproteins.</text>
</comment>
<dbReference type="GeneID" id="97990500"/>
<dbReference type="InterPro" id="IPR017853">
    <property type="entry name" value="GH"/>
</dbReference>
<dbReference type="SUPFAM" id="SSF51445">
    <property type="entry name" value="(Trans)glycosidases"/>
    <property type="match status" value="1"/>
</dbReference>
<proteinExistence type="inferred from homology"/>
<dbReference type="PANTHER" id="PTHR10030">
    <property type="entry name" value="ALPHA-L-FUCOSIDASE"/>
    <property type="match status" value="1"/>
</dbReference>
<keyword evidence="4" id="KW-0732">Signal</keyword>
<comment type="similarity">
    <text evidence="2">Belongs to the glycosyl hydrolase 29 family.</text>
</comment>
<evidence type="ECO:0000256" key="3">
    <source>
        <dbReference type="ARBA" id="ARBA00012662"/>
    </source>
</evidence>
<organism evidence="9 10">
    <name type="scientific">Eisenbergiella massiliensis</name>
    <dbReference type="NCBI Taxonomy" id="1720294"/>
    <lineage>
        <taxon>Bacteria</taxon>
        <taxon>Bacillati</taxon>
        <taxon>Bacillota</taxon>
        <taxon>Clostridia</taxon>
        <taxon>Lachnospirales</taxon>
        <taxon>Lachnospiraceae</taxon>
        <taxon>Eisenbergiella</taxon>
    </lineage>
</organism>